<dbReference type="AlphaFoldDB" id="A0A515D895"/>
<proteinExistence type="predicted"/>
<sequence length="106" mass="12291">MSDEYQIEIPQSFMVLYVDPGRHKPNAPREVVASRYELCEDMADMLTEHARDMSFRLDMTEMDVLVRCLQGLKADAEAVTEKEAEWVIRRLAELLDWALPDFAVVE</sequence>
<protein>
    <submittedName>
        <fullName evidence="1">ATPase with chaperone activity</fullName>
    </submittedName>
</protein>
<dbReference type="KEGG" id="rhf:EUB48_04490"/>
<organism evidence="1 2">
    <name type="scientific">Rhodoferax sediminis</name>
    <dbReference type="NCBI Taxonomy" id="2509614"/>
    <lineage>
        <taxon>Bacteria</taxon>
        <taxon>Pseudomonadati</taxon>
        <taxon>Pseudomonadota</taxon>
        <taxon>Betaproteobacteria</taxon>
        <taxon>Burkholderiales</taxon>
        <taxon>Comamonadaceae</taxon>
        <taxon>Rhodoferax</taxon>
    </lineage>
</organism>
<evidence type="ECO:0000313" key="2">
    <source>
        <dbReference type="Proteomes" id="UP000316798"/>
    </source>
</evidence>
<reference evidence="1 2" key="1">
    <citation type="submission" date="2019-01" db="EMBL/GenBank/DDBJ databases">
        <title>Genomic insights into a novel species Rhodoferax sp.</title>
        <authorList>
            <person name="Jin L."/>
        </authorList>
    </citation>
    <scope>NUCLEOTIDE SEQUENCE [LARGE SCALE GENOMIC DNA]</scope>
    <source>
        <strain evidence="1 2">CHu59-6-5</strain>
    </source>
</reference>
<dbReference type="OrthoDB" id="9152680at2"/>
<dbReference type="RefSeq" id="WP_142817801.1">
    <property type="nucleotide sequence ID" value="NZ_CP035503.1"/>
</dbReference>
<dbReference type="EMBL" id="CP035503">
    <property type="protein sequence ID" value="QDL36634.1"/>
    <property type="molecule type" value="Genomic_DNA"/>
</dbReference>
<dbReference type="Proteomes" id="UP000316798">
    <property type="component" value="Chromosome"/>
</dbReference>
<accession>A0A515D895</accession>
<evidence type="ECO:0000313" key="1">
    <source>
        <dbReference type="EMBL" id="QDL36634.1"/>
    </source>
</evidence>
<keyword evidence="2" id="KW-1185">Reference proteome</keyword>
<name>A0A515D895_9BURK</name>
<gene>
    <name evidence="1" type="ORF">EUB48_04490</name>
</gene>